<dbReference type="EMBL" id="CP046052">
    <property type="protein sequence ID" value="QGM47736.1"/>
    <property type="molecule type" value="Genomic_DNA"/>
</dbReference>
<feature type="signal peptide" evidence="6">
    <location>
        <begin position="1"/>
        <end position="18"/>
    </location>
</feature>
<dbReference type="InterPro" id="IPR027385">
    <property type="entry name" value="Beta-barrel_OMP"/>
</dbReference>
<dbReference type="RefSeq" id="WP_136494389.1">
    <property type="nucleotide sequence ID" value="NZ_CP046052.1"/>
</dbReference>
<name>A0A6B8KHA7_9HYPH</name>
<evidence type="ECO:0000256" key="3">
    <source>
        <dbReference type="ARBA" id="ARBA00023136"/>
    </source>
</evidence>
<keyword evidence="3" id="KW-0472">Membrane</keyword>
<accession>A0A6B8KHA7</accession>
<proteinExistence type="inferred from homology"/>
<comment type="subcellular location">
    <subcellularLocation>
        <location evidence="1">Cell outer membrane</location>
    </subcellularLocation>
</comment>
<keyword evidence="2 6" id="KW-0732">Signal</keyword>
<evidence type="ECO:0000259" key="7">
    <source>
        <dbReference type="Pfam" id="PF13505"/>
    </source>
</evidence>
<evidence type="ECO:0000256" key="2">
    <source>
        <dbReference type="ARBA" id="ARBA00022729"/>
    </source>
</evidence>
<dbReference type="PANTHER" id="PTHR34001:SF3">
    <property type="entry name" value="BLL7405 PROTEIN"/>
    <property type="match status" value="1"/>
</dbReference>
<dbReference type="Proteomes" id="UP000309061">
    <property type="component" value="Chromosome"/>
</dbReference>
<gene>
    <name evidence="8" type="ORF">H2LOC_019810</name>
</gene>
<evidence type="ECO:0000313" key="8">
    <source>
        <dbReference type="EMBL" id="QGM47736.1"/>
    </source>
</evidence>
<dbReference type="KEGG" id="mhey:H2LOC_019810"/>
<dbReference type="Gene3D" id="2.40.160.20">
    <property type="match status" value="1"/>
</dbReference>
<evidence type="ECO:0000313" key="9">
    <source>
        <dbReference type="Proteomes" id="UP000309061"/>
    </source>
</evidence>
<dbReference type="AlphaFoldDB" id="A0A6B8KHA7"/>
<organism evidence="8 9">
    <name type="scientific">Methylocystis heyeri</name>
    <dbReference type="NCBI Taxonomy" id="391905"/>
    <lineage>
        <taxon>Bacteria</taxon>
        <taxon>Pseudomonadati</taxon>
        <taxon>Pseudomonadota</taxon>
        <taxon>Alphaproteobacteria</taxon>
        <taxon>Hyphomicrobiales</taxon>
        <taxon>Methylocystaceae</taxon>
        <taxon>Methylocystis</taxon>
    </lineage>
</organism>
<comment type="similarity">
    <text evidence="5">Belongs to the Omp25/RopB family.</text>
</comment>
<feature type="domain" description="Outer membrane protein beta-barrel" evidence="7">
    <location>
        <begin position="9"/>
        <end position="288"/>
    </location>
</feature>
<evidence type="ECO:0000256" key="4">
    <source>
        <dbReference type="ARBA" id="ARBA00023237"/>
    </source>
</evidence>
<reference evidence="8 9" key="1">
    <citation type="submission" date="2019-11" db="EMBL/GenBank/DDBJ databases">
        <title>The genome sequence of Methylocystis heyeri.</title>
        <authorList>
            <person name="Oshkin I.Y."/>
            <person name="Miroshnikov K."/>
            <person name="Dedysh S.N."/>
        </authorList>
    </citation>
    <scope>NUCLEOTIDE SEQUENCE [LARGE SCALE GENOMIC DNA]</scope>
    <source>
        <strain evidence="8 9">H2</strain>
    </source>
</reference>
<dbReference type="GO" id="GO:0009279">
    <property type="term" value="C:cell outer membrane"/>
    <property type="evidence" value="ECO:0007669"/>
    <property type="project" value="UniProtKB-SubCell"/>
</dbReference>
<feature type="chain" id="PRO_5025658487" evidence="6">
    <location>
        <begin position="19"/>
        <end position="302"/>
    </location>
</feature>
<evidence type="ECO:0000256" key="5">
    <source>
        <dbReference type="ARBA" id="ARBA00038306"/>
    </source>
</evidence>
<dbReference type="SUPFAM" id="SSF56925">
    <property type="entry name" value="OMPA-like"/>
    <property type="match status" value="1"/>
</dbReference>
<keyword evidence="9" id="KW-1185">Reference proteome</keyword>
<dbReference type="InterPro" id="IPR011250">
    <property type="entry name" value="OMP/PagP_B-barrel"/>
</dbReference>
<keyword evidence="4" id="KW-0998">Cell outer membrane</keyword>
<evidence type="ECO:0000256" key="6">
    <source>
        <dbReference type="SAM" id="SignalP"/>
    </source>
</evidence>
<dbReference type="Pfam" id="PF13505">
    <property type="entry name" value="OMP_b-brl"/>
    <property type="match status" value="1"/>
</dbReference>
<evidence type="ECO:0000256" key="1">
    <source>
        <dbReference type="ARBA" id="ARBA00004442"/>
    </source>
</evidence>
<dbReference type="InterPro" id="IPR051692">
    <property type="entry name" value="OMP-like"/>
</dbReference>
<dbReference type="PANTHER" id="PTHR34001">
    <property type="entry name" value="BLL7405 PROTEIN"/>
    <property type="match status" value="1"/>
</dbReference>
<protein>
    <submittedName>
        <fullName evidence="8">Outer membrane beta-barrel protein</fullName>
    </submittedName>
</protein>
<dbReference type="OrthoDB" id="9815357at2"/>
<sequence>MKKSVLSILAVAVSGASAAAADLPSRKAPPIVPVTAPPLWTGLYLGVNAGYAFSGSSDVDVGIYRITSLAMAPPTGLSVASAIGAGGQYSANADGFIGGGQIGYNWQFSGNWVVGFEADIQGVAGASQKTTSSNAFQPAPQQFQMIATTVTATRSLDYLGTARGRIGYLVTPTLLVFGSGGLAYGGVGSNLGIFQAVTTGMPVNPGFGSTGGYSTTRVGWSAGGGLEWMFLPKWSAKLEYLYYDLGSFTYPGSWLGATHTFDGSALFINGVSATTRFDGHIVRVGLNYHIDWGIPAPTVAKY</sequence>